<protein>
    <recommendedName>
        <fullName evidence="8">L-ornithine N(alpha)-acyltransferase</fullName>
        <ecNumber evidence="7">2.3.2.30</ecNumber>
    </recommendedName>
</protein>
<evidence type="ECO:0000256" key="6">
    <source>
        <dbReference type="ARBA" id="ARBA00038095"/>
    </source>
</evidence>
<organism evidence="11 12">
    <name type="scientific">Aliiroseovarius zhejiangensis</name>
    <dbReference type="NCBI Taxonomy" id="1632025"/>
    <lineage>
        <taxon>Bacteria</taxon>
        <taxon>Pseudomonadati</taxon>
        <taxon>Pseudomonadota</taxon>
        <taxon>Alphaproteobacteria</taxon>
        <taxon>Rhodobacterales</taxon>
        <taxon>Paracoccaceae</taxon>
        <taxon>Aliiroseovarius</taxon>
    </lineage>
</organism>
<evidence type="ECO:0000313" key="12">
    <source>
        <dbReference type="Proteomes" id="UP000609802"/>
    </source>
</evidence>
<evidence type="ECO:0000256" key="7">
    <source>
        <dbReference type="ARBA" id="ARBA00039058"/>
    </source>
</evidence>
<dbReference type="EC" id="2.3.2.30" evidence="7"/>
<comment type="function">
    <text evidence="9">Catalyzes the first step in the biosynthesis of ornithine lipids, which are phosphorus-free membrane lipids. Catalyzes the 3-hydroxyacyl-acyl carrier protein-dependent acylation of ornithine to form lyso-ornithine lipid (LOL).</text>
</comment>
<keyword evidence="2" id="KW-0444">Lipid biosynthesis</keyword>
<accession>A0ABQ3IL11</accession>
<keyword evidence="12" id="KW-1185">Reference proteome</keyword>
<dbReference type="InterPro" id="IPR052351">
    <property type="entry name" value="Ornithine_N-alpha-AT"/>
</dbReference>
<keyword evidence="3" id="KW-0808">Transferase</keyword>
<keyword evidence="5 11" id="KW-0012">Acyltransferase</keyword>
<evidence type="ECO:0000256" key="2">
    <source>
        <dbReference type="ARBA" id="ARBA00022516"/>
    </source>
</evidence>
<dbReference type="Pfam" id="PF13444">
    <property type="entry name" value="Acetyltransf_5"/>
    <property type="match status" value="1"/>
</dbReference>
<dbReference type="GO" id="GO:0016746">
    <property type="term" value="F:acyltransferase activity"/>
    <property type="evidence" value="ECO:0007669"/>
    <property type="project" value="UniProtKB-KW"/>
</dbReference>
<name>A0ABQ3IL11_9RHOB</name>
<sequence length="248" mass="27464">MLTLTAGRYAARQDQSSADIRAAQSLRHRCFRGRDGLDADRFDDGCWHLLVEDRATGALVACCRVQSFENGARIDDSYAAQFYDLSALAHYDAPMVEIGRFCISSEARDKSDILRLAWAMLTQQVEAEGVGMLFGCSSFPGTDATRYREVFAFLRAHHLSPGTWRPRIKTPDAIRFAPGSGRAPDARQALRVMPPLLRSYLAMGGWVSDHAVVDHDLNTLHVFTGLEVFAVPPARLRLLRALSAHAVC</sequence>
<dbReference type="PANTHER" id="PTHR37323">
    <property type="entry name" value="GCN5-RELATED N-ACETYLTRANSFERASE"/>
    <property type="match status" value="1"/>
</dbReference>
<dbReference type="Proteomes" id="UP000609802">
    <property type="component" value="Unassembled WGS sequence"/>
</dbReference>
<evidence type="ECO:0000256" key="3">
    <source>
        <dbReference type="ARBA" id="ARBA00022679"/>
    </source>
</evidence>
<evidence type="ECO:0000256" key="8">
    <source>
        <dbReference type="ARBA" id="ARBA00039866"/>
    </source>
</evidence>
<comment type="catalytic activity">
    <reaction evidence="10">
        <text>a (3R)-hydroxyacyl-[ACP] + L-ornithine = a lyso-ornithine lipid + holo-[ACP] + H(+)</text>
        <dbReference type="Rhea" id="RHEA:20633"/>
        <dbReference type="Rhea" id="RHEA-COMP:9685"/>
        <dbReference type="Rhea" id="RHEA-COMP:9945"/>
        <dbReference type="ChEBI" id="CHEBI:15378"/>
        <dbReference type="ChEBI" id="CHEBI:46911"/>
        <dbReference type="ChEBI" id="CHEBI:64479"/>
        <dbReference type="ChEBI" id="CHEBI:78827"/>
        <dbReference type="ChEBI" id="CHEBI:138482"/>
        <dbReference type="EC" id="2.3.2.30"/>
    </reaction>
    <physiologicalReaction direction="left-to-right" evidence="10">
        <dbReference type="Rhea" id="RHEA:20634"/>
    </physiologicalReaction>
</comment>
<dbReference type="Gene3D" id="3.40.630.30">
    <property type="match status" value="1"/>
</dbReference>
<evidence type="ECO:0000256" key="5">
    <source>
        <dbReference type="ARBA" id="ARBA00023315"/>
    </source>
</evidence>
<keyword evidence="4" id="KW-0443">Lipid metabolism</keyword>
<evidence type="ECO:0000256" key="1">
    <source>
        <dbReference type="ARBA" id="ARBA00005189"/>
    </source>
</evidence>
<comment type="pathway">
    <text evidence="1">Lipid metabolism.</text>
</comment>
<reference evidence="12" key="1">
    <citation type="journal article" date="2019" name="Int. J. Syst. Evol. Microbiol.">
        <title>The Global Catalogue of Microorganisms (GCM) 10K type strain sequencing project: providing services to taxonomists for standard genome sequencing and annotation.</title>
        <authorList>
            <consortium name="The Broad Institute Genomics Platform"/>
            <consortium name="The Broad Institute Genome Sequencing Center for Infectious Disease"/>
            <person name="Wu L."/>
            <person name="Ma J."/>
        </authorList>
    </citation>
    <scope>NUCLEOTIDE SEQUENCE [LARGE SCALE GENOMIC DNA]</scope>
    <source>
        <strain evidence="12">KCTC 42443</strain>
    </source>
</reference>
<comment type="caution">
    <text evidence="11">The sequence shown here is derived from an EMBL/GenBank/DDBJ whole genome shotgun (WGS) entry which is preliminary data.</text>
</comment>
<evidence type="ECO:0000256" key="9">
    <source>
        <dbReference type="ARBA" id="ARBA00045724"/>
    </source>
</evidence>
<dbReference type="SUPFAM" id="SSF55729">
    <property type="entry name" value="Acyl-CoA N-acyltransferases (Nat)"/>
    <property type="match status" value="1"/>
</dbReference>
<dbReference type="RefSeq" id="WP_191284733.1">
    <property type="nucleotide sequence ID" value="NZ_BNCH01000001.1"/>
</dbReference>
<evidence type="ECO:0000313" key="11">
    <source>
        <dbReference type="EMBL" id="GHE86941.1"/>
    </source>
</evidence>
<evidence type="ECO:0000256" key="10">
    <source>
        <dbReference type="ARBA" id="ARBA00047785"/>
    </source>
</evidence>
<dbReference type="PANTHER" id="PTHR37323:SF1">
    <property type="entry name" value="L-ORNITHINE N(ALPHA)-ACYLTRANSFERASE"/>
    <property type="match status" value="1"/>
</dbReference>
<evidence type="ECO:0000256" key="4">
    <source>
        <dbReference type="ARBA" id="ARBA00023098"/>
    </source>
</evidence>
<dbReference type="InterPro" id="IPR016181">
    <property type="entry name" value="Acyl_CoA_acyltransferase"/>
</dbReference>
<dbReference type="EMBL" id="BNCH01000001">
    <property type="protein sequence ID" value="GHE86941.1"/>
    <property type="molecule type" value="Genomic_DNA"/>
</dbReference>
<gene>
    <name evidence="11" type="ORF">GCM10016455_03300</name>
</gene>
<comment type="similarity">
    <text evidence="6">Belongs to the acetyltransferase family. OlsB subfamily.</text>
</comment>
<proteinExistence type="inferred from homology"/>